<dbReference type="CDD" id="cd03132">
    <property type="entry name" value="GATase1_catalase"/>
    <property type="match status" value="1"/>
</dbReference>
<dbReference type="GO" id="GO:0006979">
    <property type="term" value="P:response to oxidative stress"/>
    <property type="evidence" value="ECO:0007669"/>
    <property type="project" value="InterPro"/>
</dbReference>
<dbReference type="GO" id="GO:0020037">
    <property type="term" value="F:heme binding"/>
    <property type="evidence" value="ECO:0007669"/>
    <property type="project" value="UniProtKB-UniRule"/>
</dbReference>
<dbReference type="AlphaFoldDB" id="A0A0S4LUG8"/>
<feature type="cross-link" description="3'-histidyl-3-tyrosine (His-Tyr)" evidence="14">
    <location>
        <begin position="341"/>
        <end position="364"/>
    </location>
</feature>
<evidence type="ECO:0000256" key="13">
    <source>
        <dbReference type="PIRSR" id="PIRSR038927-3"/>
    </source>
</evidence>
<feature type="active site" evidence="11">
    <location>
        <position position="150"/>
    </location>
</feature>
<dbReference type="InterPro" id="IPR020835">
    <property type="entry name" value="Catalase_sf"/>
</dbReference>
<dbReference type="CDD" id="cd08155">
    <property type="entry name" value="catalase_clade_2"/>
    <property type="match status" value="1"/>
</dbReference>
<dbReference type="Gene3D" id="1.20.1370.20">
    <property type="match status" value="1"/>
</dbReference>
<dbReference type="OrthoDB" id="9760293at2"/>
<dbReference type="PANTHER" id="PTHR42821">
    <property type="entry name" value="CATALASE"/>
    <property type="match status" value="1"/>
</dbReference>
<dbReference type="EC" id="1.11.1.6" evidence="3 10"/>
<keyword evidence="19" id="KW-1185">Reference proteome</keyword>
<comment type="function">
    <text evidence="10">Decomposes hydrogen peroxide into water and oxygen; serves to protect cells from the toxic effects of hydrogen peroxide.</text>
</comment>
<sequence>MMKRTKKGKDNGKVEHLAENKENSANQSLTTNQGLRVNDDQNSLKAGERGPSLLEDFHLREKITHFDHERIPERVVHARGAGAHGFFQVYESMAPYTKAAFLHDPSIRTPVFVRFSTVVGSRGSTDLARDARGFAVKFYTQEGNFDLVGNNIPVFFIQDAVKFPDLVHAVKPEPHHEMPQAAAAHDTFWDFISLMPESMHMVMWVMSDRAIPRSYRMMEGFGVHTFRFVNEKGKSRFVKFHWKPLLGVHSVVWDEAQKISGLDPDFHRRDLWEAIENGDFPEWELGVQLVEEKDEHAFDFDLLDPTKIIPEELVPVKRIGKLTLDRNPDNFFAETEQVAFHPGHLVPGIEFSDDPLLQGRLFSYLDTQLIRLGGPNFHEIPINRPIAPVHNNQRDGHMRQTINQGRVSYHPNSLGGGCPMQAKADMGGFVSFAQRLEGQKARARSEKFFDHFTQAALFWNSQSHAEKAHIVQAFRFELGKVETAAIRTRMLGMLAQVDRTLAGLVAQGLGTEVPARIEGPLNMSIPADGNIKQFQPKPKTPSLDRSPALSMANTIKGIDTRKIAILAADGVDDAALAGMKKALTAAGAQAKVVAPRLGTVTGVKGTQVPIDFSFLTAGSPLFDAVYIPGGEASVEILKGDAKALTFVLEAFLHCKTIAATDAGVKLLLAAHPGQDRRSESHAEAAIQDPTAPLNTDSGIIVGRGAKIVPLAEQFIKAVGQHRHWDRELKGQVPA</sequence>
<evidence type="ECO:0000313" key="18">
    <source>
        <dbReference type="EMBL" id="CUS39627.1"/>
    </source>
</evidence>
<organism evidence="18 19">
    <name type="scientific">Candidatus Nitrospira nitrificans</name>
    <dbReference type="NCBI Taxonomy" id="1742973"/>
    <lineage>
        <taxon>Bacteria</taxon>
        <taxon>Pseudomonadati</taxon>
        <taxon>Nitrospirota</taxon>
        <taxon>Nitrospiria</taxon>
        <taxon>Nitrospirales</taxon>
        <taxon>Nitrospiraceae</taxon>
        <taxon>Nitrospira</taxon>
    </lineage>
</organism>
<dbReference type="InterPro" id="IPR024712">
    <property type="entry name" value="Catalase_clade2"/>
</dbReference>
<dbReference type="PROSITE" id="PS00438">
    <property type="entry name" value="CATALASE_2"/>
    <property type="match status" value="1"/>
</dbReference>
<comment type="similarity">
    <text evidence="2">Belongs to the catalase family. HPII subfamily.</text>
</comment>
<evidence type="ECO:0000256" key="4">
    <source>
        <dbReference type="ARBA" id="ARBA00022559"/>
    </source>
</evidence>
<evidence type="ECO:0000256" key="3">
    <source>
        <dbReference type="ARBA" id="ARBA00012314"/>
    </source>
</evidence>
<dbReference type="FunFam" id="2.40.180.10:FF:000003">
    <property type="entry name" value="Catalase"/>
    <property type="match status" value="1"/>
</dbReference>
<feature type="domain" description="Catalase core" evidence="17">
    <location>
        <begin position="30"/>
        <end position="418"/>
    </location>
</feature>
<feature type="binding site" evidence="13">
    <location>
        <position position="74"/>
    </location>
    <ligand>
        <name>heme</name>
        <dbReference type="ChEBI" id="CHEBI:30413"/>
    </ligand>
</feature>
<evidence type="ECO:0000256" key="9">
    <source>
        <dbReference type="ARBA" id="ARBA00023324"/>
    </source>
</evidence>
<keyword evidence="6 10" id="KW-0479">Metal-binding</keyword>
<evidence type="ECO:0000256" key="16">
    <source>
        <dbReference type="SAM" id="MobiDB-lite"/>
    </source>
</evidence>
<dbReference type="GO" id="GO:0042744">
    <property type="term" value="P:hydrogen peroxide catabolic process"/>
    <property type="evidence" value="ECO:0007669"/>
    <property type="project" value="UniProtKB-UniRule"/>
</dbReference>
<dbReference type="PROSITE" id="PS51402">
    <property type="entry name" value="CATALASE_3"/>
    <property type="match status" value="1"/>
</dbReference>
<reference evidence="19" key="1">
    <citation type="submission" date="2015-10" db="EMBL/GenBank/DDBJ databases">
        <authorList>
            <person name="Luecker S."/>
            <person name="Luecker S."/>
        </authorList>
    </citation>
    <scope>NUCLEOTIDE SEQUENCE [LARGE SCALE GENOMIC DNA]</scope>
</reference>
<feature type="compositionally biased region" description="Polar residues" evidence="16">
    <location>
        <begin position="23"/>
        <end position="44"/>
    </location>
</feature>
<evidence type="ECO:0000256" key="15">
    <source>
        <dbReference type="RuleBase" id="RU000498"/>
    </source>
</evidence>
<evidence type="ECO:0000256" key="2">
    <source>
        <dbReference type="ARBA" id="ARBA00010660"/>
    </source>
</evidence>
<evidence type="ECO:0000256" key="7">
    <source>
        <dbReference type="ARBA" id="ARBA00023002"/>
    </source>
</evidence>
<keyword evidence="8 10" id="KW-0408">Iron</keyword>
<feature type="compositionally biased region" description="Basic and acidic residues" evidence="16">
    <location>
        <begin position="8"/>
        <end position="22"/>
    </location>
</feature>
<dbReference type="InterPro" id="IPR010582">
    <property type="entry name" value="Catalase_immune_responsive"/>
</dbReference>
<dbReference type="InterPro" id="IPR041399">
    <property type="entry name" value="Catalase_large_C"/>
</dbReference>
<evidence type="ECO:0000256" key="11">
    <source>
        <dbReference type="PIRSR" id="PIRSR038927-1"/>
    </source>
</evidence>
<dbReference type="Gene3D" id="2.40.180.10">
    <property type="entry name" value="Catalase core domain"/>
    <property type="match status" value="1"/>
</dbReference>
<keyword evidence="7 10" id="KW-0560">Oxidoreductase</keyword>
<dbReference type="SUPFAM" id="SSF56634">
    <property type="entry name" value="Heme-dependent catalase-like"/>
    <property type="match status" value="1"/>
</dbReference>
<dbReference type="InterPro" id="IPR002226">
    <property type="entry name" value="Catalase_haem_BS"/>
</dbReference>
<dbReference type="Pfam" id="PF18011">
    <property type="entry name" value="Catalase_C"/>
    <property type="match status" value="1"/>
</dbReference>
<dbReference type="InterPro" id="IPR029062">
    <property type="entry name" value="Class_I_gatase-like"/>
</dbReference>
<dbReference type="Pfam" id="PF00199">
    <property type="entry name" value="Catalase"/>
    <property type="match status" value="1"/>
</dbReference>
<dbReference type="Gene3D" id="3.40.50.880">
    <property type="match status" value="1"/>
</dbReference>
<keyword evidence="4 10" id="KW-0575">Peroxidase</keyword>
<dbReference type="InterPro" id="IPR043156">
    <property type="entry name" value="Catalase_clade2_helical"/>
</dbReference>
<evidence type="ECO:0000256" key="10">
    <source>
        <dbReference type="PIRNR" id="PIRNR038927"/>
    </source>
</evidence>
<evidence type="ECO:0000256" key="14">
    <source>
        <dbReference type="PIRSR" id="PIRSR038927-4"/>
    </source>
</evidence>
<evidence type="ECO:0000256" key="12">
    <source>
        <dbReference type="PIRSR" id="PIRSR038927-2"/>
    </source>
</evidence>
<dbReference type="PANTHER" id="PTHR42821:SF1">
    <property type="entry name" value="CATALASE-B"/>
    <property type="match status" value="1"/>
</dbReference>
<feature type="region of interest" description="Disordered" evidence="16">
    <location>
        <begin position="1"/>
        <end position="49"/>
    </location>
</feature>
<dbReference type="GO" id="GO:0046872">
    <property type="term" value="F:metal ion binding"/>
    <property type="evidence" value="ECO:0007669"/>
    <property type="project" value="UniProtKB-KW"/>
</dbReference>
<protein>
    <recommendedName>
        <fullName evidence="3 10">Catalase</fullName>
        <ecNumber evidence="3 10">1.11.1.6</ecNumber>
    </recommendedName>
</protein>
<dbReference type="EMBL" id="CZPZ01000035">
    <property type="protein sequence ID" value="CUS39627.1"/>
    <property type="molecule type" value="Genomic_DNA"/>
</dbReference>
<dbReference type="InterPro" id="IPR024708">
    <property type="entry name" value="Catalase_AS"/>
</dbReference>
<dbReference type="PIRSF" id="PIRSF038927">
    <property type="entry name" value="Catalase_clade2"/>
    <property type="match status" value="1"/>
</dbReference>
<feature type="binding site" evidence="13">
    <location>
        <position position="114"/>
    </location>
    <ligand>
        <name>heme</name>
        <dbReference type="ChEBI" id="CHEBI:30413"/>
    </ligand>
</feature>
<dbReference type="InterPro" id="IPR011614">
    <property type="entry name" value="Catalase_core"/>
</dbReference>
<keyword evidence="9 10" id="KW-0376">Hydrogen peroxide</keyword>
<evidence type="ECO:0000313" key="19">
    <source>
        <dbReference type="Proteomes" id="UP000198736"/>
    </source>
</evidence>
<dbReference type="InterPro" id="IPR018028">
    <property type="entry name" value="Catalase"/>
</dbReference>
<evidence type="ECO:0000256" key="1">
    <source>
        <dbReference type="ARBA" id="ARBA00001971"/>
    </source>
</evidence>
<comment type="cofactor">
    <cofactor evidence="1 10 12">
        <name>heme</name>
        <dbReference type="ChEBI" id="CHEBI:30413"/>
    </cofactor>
</comment>
<feature type="binding site" evidence="13">
    <location>
        <position position="360"/>
    </location>
    <ligand>
        <name>heme</name>
        <dbReference type="ChEBI" id="CHEBI:30413"/>
    </ligand>
</feature>
<dbReference type="STRING" id="1742973.COMA2_80087"/>
<comment type="catalytic activity">
    <reaction evidence="10 15">
        <text>2 H2O2 = O2 + 2 H2O</text>
        <dbReference type="Rhea" id="RHEA:20309"/>
        <dbReference type="ChEBI" id="CHEBI:15377"/>
        <dbReference type="ChEBI" id="CHEBI:15379"/>
        <dbReference type="ChEBI" id="CHEBI:16240"/>
        <dbReference type="EC" id="1.11.1.6"/>
    </reaction>
</comment>
<dbReference type="Pfam" id="PF06628">
    <property type="entry name" value="Catalase-rel"/>
    <property type="match status" value="1"/>
</dbReference>
<feature type="active site" evidence="11">
    <location>
        <position position="77"/>
    </location>
</feature>
<dbReference type="SUPFAM" id="SSF52317">
    <property type="entry name" value="Class I glutamine amidotransferase-like"/>
    <property type="match status" value="1"/>
</dbReference>
<keyword evidence="5 10" id="KW-0349">Heme</keyword>
<dbReference type="RefSeq" id="WP_090901906.1">
    <property type="nucleotide sequence ID" value="NZ_CZPZ01000035.1"/>
</dbReference>
<dbReference type="GO" id="GO:0004096">
    <property type="term" value="F:catalase activity"/>
    <property type="evidence" value="ECO:0007669"/>
    <property type="project" value="UniProtKB-UniRule"/>
</dbReference>
<dbReference type="GO" id="GO:0005829">
    <property type="term" value="C:cytosol"/>
    <property type="evidence" value="ECO:0007669"/>
    <property type="project" value="TreeGrafter"/>
</dbReference>
<feature type="binding site" description="axial binding residue" evidence="12">
    <location>
        <position position="364"/>
    </location>
    <ligand>
        <name>heme</name>
        <dbReference type="ChEBI" id="CHEBI:30413"/>
    </ligand>
    <ligandPart>
        <name>Fe</name>
        <dbReference type="ChEBI" id="CHEBI:18248"/>
    </ligandPart>
</feature>
<dbReference type="Proteomes" id="UP000198736">
    <property type="component" value="Unassembled WGS sequence"/>
</dbReference>
<accession>A0A0S4LUG8</accession>
<dbReference type="PROSITE" id="PS00437">
    <property type="entry name" value="CATALASE_1"/>
    <property type="match status" value="1"/>
</dbReference>
<dbReference type="SMART" id="SM01060">
    <property type="entry name" value="Catalase"/>
    <property type="match status" value="1"/>
</dbReference>
<evidence type="ECO:0000259" key="17">
    <source>
        <dbReference type="SMART" id="SM01060"/>
    </source>
</evidence>
<evidence type="ECO:0000256" key="6">
    <source>
        <dbReference type="ARBA" id="ARBA00022723"/>
    </source>
</evidence>
<feature type="binding site" evidence="13">
    <location>
        <position position="163"/>
    </location>
    <ligand>
        <name>heme</name>
        <dbReference type="ChEBI" id="CHEBI:30413"/>
    </ligand>
</feature>
<dbReference type="PRINTS" id="PR00067">
    <property type="entry name" value="CATALASE"/>
</dbReference>
<evidence type="ECO:0000256" key="5">
    <source>
        <dbReference type="ARBA" id="ARBA00022617"/>
    </source>
</evidence>
<evidence type="ECO:0000256" key="8">
    <source>
        <dbReference type="ARBA" id="ARBA00023004"/>
    </source>
</evidence>
<proteinExistence type="inferred from homology"/>
<gene>
    <name evidence="18" type="primary">katE</name>
    <name evidence="18" type="ORF">COMA2_80087</name>
</gene>
<feature type="binding site" evidence="13">
    <location>
        <position position="371"/>
    </location>
    <ligand>
        <name>heme</name>
        <dbReference type="ChEBI" id="CHEBI:30413"/>
    </ligand>
</feature>
<name>A0A0S4LUG8_9BACT</name>